<dbReference type="AlphaFoldDB" id="A0AAI9XZL2"/>
<feature type="non-terminal residue" evidence="3">
    <location>
        <position position="1"/>
    </location>
</feature>
<evidence type="ECO:0000313" key="4">
    <source>
        <dbReference type="Proteomes" id="UP001239795"/>
    </source>
</evidence>
<dbReference type="Proteomes" id="UP001239795">
    <property type="component" value="Unassembled WGS sequence"/>
</dbReference>
<organism evidence="3 4">
    <name type="scientific">Colletotrichum melonis</name>
    <dbReference type="NCBI Taxonomy" id="1209925"/>
    <lineage>
        <taxon>Eukaryota</taxon>
        <taxon>Fungi</taxon>
        <taxon>Dikarya</taxon>
        <taxon>Ascomycota</taxon>
        <taxon>Pezizomycotina</taxon>
        <taxon>Sordariomycetes</taxon>
        <taxon>Hypocreomycetidae</taxon>
        <taxon>Glomerellales</taxon>
        <taxon>Glomerellaceae</taxon>
        <taxon>Colletotrichum</taxon>
        <taxon>Colletotrichum acutatum species complex</taxon>
    </lineage>
</organism>
<sequence>VWHVRSVLLLRLRVHVRFSVAGNPGYVRSAWWDLSTDRHGAYDSRIQTSAPNTRSTTACSSPDDHLPSGLANVGISRHSPKGFRTRSISNAPTPSKILWVLESWRDKQRSPPSCFHLDPLVHGVHTRPPAHREVWHITRFGPPPQRVRSRKKDTKVKKNYGKRKGQGV</sequence>
<evidence type="ECO:0000256" key="2">
    <source>
        <dbReference type="SAM" id="SignalP"/>
    </source>
</evidence>
<feature type="region of interest" description="Disordered" evidence="1">
    <location>
        <begin position="140"/>
        <end position="168"/>
    </location>
</feature>
<name>A0AAI9XZL2_9PEZI</name>
<dbReference type="EMBL" id="MLGG01000001">
    <property type="protein sequence ID" value="KAK1469976.1"/>
    <property type="molecule type" value="Genomic_DNA"/>
</dbReference>
<feature type="chain" id="PRO_5042495695" evidence="2">
    <location>
        <begin position="22"/>
        <end position="168"/>
    </location>
</feature>
<keyword evidence="4" id="KW-1185">Reference proteome</keyword>
<feature type="signal peptide" evidence="2">
    <location>
        <begin position="1"/>
        <end position="21"/>
    </location>
</feature>
<comment type="caution">
    <text evidence="3">The sequence shown here is derived from an EMBL/GenBank/DDBJ whole genome shotgun (WGS) entry which is preliminary data.</text>
</comment>
<proteinExistence type="predicted"/>
<keyword evidence="2" id="KW-0732">Signal</keyword>
<reference evidence="3 4" key="1">
    <citation type="submission" date="2016-10" db="EMBL/GenBank/DDBJ databases">
        <title>The genome sequence of Colletotrichum fioriniae PJ7.</title>
        <authorList>
            <person name="Baroncelli R."/>
        </authorList>
    </citation>
    <scope>NUCLEOTIDE SEQUENCE [LARGE SCALE GENOMIC DNA]</scope>
    <source>
        <strain evidence="3">Col 31</strain>
    </source>
</reference>
<evidence type="ECO:0000256" key="1">
    <source>
        <dbReference type="SAM" id="MobiDB-lite"/>
    </source>
</evidence>
<gene>
    <name evidence="3" type="ORF">CMEL01_01743</name>
</gene>
<protein>
    <submittedName>
        <fullName evidence="3">Uncharacterized protein</fullName>
    </submittedName>
</protein>
<evidence type="ECO:0000313" key="3">
    <source>
        <dbReference type="EMBL" id="KAK1469976.1"/>
    </source>
</evidence>
<accession>A0AAI9XZL2</accession>
<feature type="compositionally biased region" description="Basic residues" evidence="1">
    <location>
        <begin position="147"/>
        <end position="168"/>
    </location>
</feature>